<sequence length="140" mass="15354">MAEPLGELLEFRLGGERYCLDIAYVDEIVTTTDIRSIPNAPDHVTGVTDLRGRTTTVVDPGVVLDVDDERDRTHIVVLDDEELTDTEGTVGWLVEDVRQVITASEDDVDRTPAMDDTPVAGVISNDSEFVVQLDPRTVAT</sequence>
<dbReference type="InterPro" id="IPR002545">
    <property type="entry name" value="CheW-lke_dom"/>
</dbReference>
<organism evidence="2 3">
    <name type="scientific">Halorubrum aidingense JCM 13560</name>
    <dbReference type="NCBI Taxonomy" id="1230454"/>
    <lineage>
        <taxon>Archaea</taxon>
        <taxon>Methanobacteriati</taxon>
        <taxon>Methanobacteriota</taxon>
        <taxon>Stenosarchaea group</taxon>
        <taxon>Halobacteria</taxon>
        <taxon>Halobacteriales</taxon>
        <taxon>Haloferacaceae</taxon>
        <taxon>Halorubrum</taxon>
    </lineage>
</organism>
<dbReference type="GO" id="GO:0007165">
    <property type="term" value="P:signal transduction"/>
    <property type="evidence" value="ECO:0007669"/>
    <property type="project" value="InterPro"/>
</dbReference>
<dbReference type="RefSeq" id="WP_007998275.1">
    <property type="nucleotide sequence ID" value="NZ_AOJI01000013.1"/>
</dbReference>
<dbReference type="PANTHER" id="PTHR22617:SF23">
    <property type="entry name" value="CHEMOTAXIS PROTEIN CHEW"/>
    <property type="match status" value="1"/>
</dbReference>
<dbReference type="PANTHER" id="PTHR22617">
    <property type="entry name" value="CHEMOTAXIS SENSOR HISTIDINE KINASE-RELATED"/>
    <property type="match status" value="1"/>
</dbReference>
<evidence type="ECO:0000313" key="3">
    <source>
        <dbReference type="Proteomes" id="UP000011575"/>
    </source>
</evidence>
<dbReference type="Pfam" id="PF01584">
    <property type="entry name" value="CheW"/>
    <property type="match status" value="1"/>
</dbReference>
<dbReference type="AlphaFoldDB" id="M0PLT2"/>
<keyword evidence="3" id="KW-1185">Reference proteome</keyword>
<dbReference type="InterPro" id="IPR036061">
    <property type="entry name" value="CheW-like_dom_sf"/>
</dbReference>
<reference evidence="2 3" key="1">
    <citation type="journal article" date="2014" name="PLoS Genet.">
        <title>Phylogenetically driven sequencing of extremely halophilic archaea reveals strategies for static and dynamic osmo-response.</title>
        <authorList>
            <person name="Becker E.A."/>
            <person name="Seitzer P.M."/>
            <person name="Tritt A."/>
            <person name="Larsen D."/>
            <person name="Krusor M."/>
            <person name="Yao A.I."/>
            <person name="Wu D."/>
            <person name="Madern D."/>
            <person name="Eisen J.A."/>
            <person name="Darling A.E."/>
            <person name="Facciotti M.T."/>
        </authorList>
    </citation>
    <scope>NUCLEOTIDE SEQUENCE [LARGE SCALE GENOMIC DNA]</scope>
    <source>
        <strain evidence="2 3">JCM 13560</strain>
    </source>
</reference>
<dbReference type="Proteomes" id="UP000011575">
    <property type="component" value="Unassembled WGS sequence"/>
</dbReference>
<dbReference type="PATRIC" id="fig|1230454.4.peg.469"/>
<accession>M0PLT2</accession>
<dbReference type="STRING" id="1230454.C461_02271"/>
<dbReference type="Gene3D" id="2.30.30.40">
    <property type="entry name" value="SH3 Domains"/>
    <property type="match status" value="1"/>
</dbReference>
<dbReference type="InterPro" id="IPR039315">
    <property type="entry name" value="CheW"/>
</dbReference>
<dbReference type="GO" id="GO:0006935">
    <property type="term" value="P:chemotaxis"/>
    <property type="evidence" value="ECO:0007669"/>
    <property type="project" value="InterPro"/>
</dbReference>
<dbReference type="GO" id="GO:0005829">
    <property type="term" value="C:cytosol"/>
    <property type="evidence" value="ECO:0007669"/>
    <property type="project" value="TreeGrafter"/>
</dbReference>
<proteinExistence type="predicted"/>
<name>M0PLT2_9EURY</name>
<evidence type="ECO:0000259" key="1">
    <source>
        <dbReference type="PROSITE" id="PS50851"/>
    </source>
</evidence>
<gene>
    <name evidence="2" type="ORF">C461_02271</name>
</gene>
<comment type="caution">
    <text evidence="2">The sequence shown here is derived from an EMBL/GenBank/DDBJ whole genome shotgun (WGS) entry which is preliminary data.</text>
</comment>
<dbReference type="Gene3D" id="2.40.50.180">
    <property type="entry name" value="CheA-289, Domain 4"/>
    <property type="match status" value="1"/>
</dbReference>
<protein>
    <submittedName>
        <fullName evidence="2">Chemotaxis protein CheW</fullName>
    </submittedName>
</protein>
<evidence type="ECO:0000313" key="2">
    <source>
        <dbReference type="EMBL" id="EMA69715.1"/>
    </source>
</evidence>
<dbReference type="OrthoDB" id="115049at2157"/>
<feature type="domain" description="CheW-like" evidence="1">
    <location>
        <begin position="5"/>
        <end position="140"/>
    </location>
</feature>
<dbReference type="SUPFAM" id="SSF50341">
    <property type="entry name" value="CheW-like"/>
    <property type="match status" value="1"/>
</dbReference>
<dbReference type="EMBL" id="AOJI01000013">
    <property type="protein sequence ID" value="EMA69715.1"/>
    <property type="molecule type" value="Genomic_DNA"/>
</dbReference>
<dbReference type="SMART" id="SM00260">
    <property type="entry name" value="CheW"/>
    <property type="match status" value="1"/>
</dbReference>
<dbReference type="PROSITE" id="PS50851">
    <property type="entry name" value="CHEW"/>
    <property type="match status" value="1"/>
</dbReference>